<feature type="coiled-coil region" evidence="1">
    <location>
        <begin position="481"/>
        <end position="639"/>
    </location>
</feature>
<feature type="compositionally biased region" description="Basic and acidic residues" evidence="2">
    <location>
        <begin position="1893"/>
        <end position="1905"/>
    </location>
</feature>
<organism evidence="3 4">
    <name type="scientific">Tautonia plasticadhaerens</name>
    <dbReference type="NCBI Taxonomy" id="2527974"/>
    <lineage>
        <taxon>Bacteria</taxon>
        <taxon>Pseudomonadati</taxon>
        <taxon>Planctomycetota</taxon>
        <taxon>Planctomycetia</taxon>
        <taxon>Isosphaerales</taxon>
        <taxon>Isosphaeraceae</taxon>
        <taxon>Tautonia</taxon>
    </lineage>
</organism>
<dbReference type="RefSeq" id="WP_145278034.1">
    <property type="nucleotide sequence ID" value="NZ_CP036426.1"/>
</dbReference>
<dbReference type="Proteomes" id="UP000317835">
    <property type="component" value="Chromosome"/>
</dbReference>
<dbReference type="KEGG" id="tpla:ElP_70120"/>
<evidence type="ECO:0000256" key="1">
    <source>
        <dbReference type="SAM" id="Coils"/>
    </source>
</evidence>
<keyword evidence="1" id="KW-0175">Coiled coil</keyword>
<gene>
    <name evidence="3" type="ORF">ElP_70120</name>
</gene>
<feature type="compositionally biased region" description="Pro residues" evidence="2">
    <location>
        <begin position="114"/>
        <end position="130"/>
    </location>
</feature>
<sequence length="1920" mass="210184">MRRRRAPSLGTIVVVVALTSLVVSRPGEVLRVLSVLIEGAREAVETPSEQPGPQAVAEAPTFLPDPASPPVDGQIRRASAQDEEEDDRPQDDPAPEVNAPEGDLLEPTDEPEPDGPPAPPDGPPAPPGGPPLAHGRAPGTPGGPTAAAGGPAAATPSPLQSLPAPTITFVPDDGVLVDLDTGGEATDSTIRATTRAASVRVVVRTEVDTRPIQVVLVGSTGLPLDGVAPADISKDGPATLTVSLPTDRPSATLEIAAEIRPKPDPAAPAGPVPLPSPRSRTLTVKVDRVGPRIATITYDDVNRRPAAMVVVRFQDDDLRGIGTSGALTGDRIRLRRRATGVEVGGVVTGITIETDPLQRDRIFLVFDKPLAAGIYDLSITEGVDRDSNRMVDLAGNKAGEVTTAAGALVSFEAQGGDFEVFPPSQTGQHVAFPLYAPPKVGDREQPFNPNDFVETRVARLYYQRDAHRVAQIINRNVRSYNRAAVDQAERAAEDARELANELVDERRFAEERAIRAAEELRRSEAELQEAQAELSNKELTDAQIDEREAEIARINDAIKAEEERKKAPDLSEEQVKLIEDNIAELNGQLARAQAAKQTLDDQLARAKVDAPTKPVRERIDDAQQAIQTKRQAMIELQAAASVAQAKEDRQAEVAFRKEVAAANEDPDTYVPGDVDSIDPVTQVSISVIGEGLIQLRGPIQGVNKIRTMINQIDAPLGQVKVGIFTVQVNGERGDRMDRVARRIEGYVDVSRFLTSHSLMLIRKSVQEVASEVAVEACGEVDGHTQIDRDRRYLYAFFGRDFVDSLFSMNSEFLFTGNRLLSLNSMDNISLNRALFVLALARNDVRRRILDRFMMHVTGDLPQAEYEYLIATRIGTPGKHLMKKVHEGVLNHYIFRNFRSVFETEVVGADTLNPMQLEFLRLAQIFKSQMVAEIELKQRTVERGLIQDRANDEIQQAEMLAEIQRQLREKLQGQLSSFVAKDEAFRKGLNEAEVALAQANRAISSLQQVELEWKRYVSRLLETTPGIESLINEFFANPNENEDDRVAREKTRQQIDAAFRQVPAPLAAKDAFAELRKSLTALLATPGLLSQEEQAEVNDLIENVDQQIAFIQIPQAPASSVYIGADTVFNDLSLTVTPIRDRLLDLQQQMYTLRGLLVGATTGFSAAIGEALKGDGRRQADPTKRQELLDAYTNVIAEIGEAFPDGGTGATIRDSVTEAYTAVQSSFDAVDSLRRSTSLKYATRQQLDNRKLLDYLITEKEDKYIELVEGTRAYTANIDAYLKRLVVALEDDCRIQFYDPAFERVRGAARAYDVELGQIERTTVLTNNRQLAKVEPTATMEFDLPKRDIVITEAMKGAKALVQDYGALLQDPTFLAATSLLSGSPPTAGFSMPLPAVPGLPNGGFATPLVKDVLPTLPSSTPQESFNLYGKPQPELGANLAALIPDPAIYKFETGTGFEIRPVIQPDGDSVIYDFNYMYTTNVREPVRPDEKHLGRVKRHFLNTQVQTSTYELRELSRYTVALKAARTGRGVPLFEDIPGLGILFRPLPSAESSLQQNIIFGQSTVYPTLYDLMGLRWAPYIVDLDDVHLQEEEFVVRGRRKTIEDWTFDESSGRVDTFLRVPERPQLYRPDLYRTPDRPSPYHPNGFTADPLIELPNGDKAHLIDPTGNNFQVPDPRPREYQLPPFDERSGRLQRAPADPPPHLGPVDPSVEQPYLGPVDPALRPPALGPMGPVTEELYLHHIPNREMGMEPLPADSSNFHPPAAGPLAPWPEVIDSAVPPPTFDGGGGASIDPAMLPAPLDTHPVVRPPLPVDPATQPVFPDSSIPSPGLRMQPGPLDGDLPRPLDQFPRPAPSAAPNELSATVGSRSSPRDSALVPAGGWRRLLVPGGDRQPGRAESSGEPRSKLRRFFSAPSRGEGP</sequence>
<keyword evidence="4" id="KW-1185">Reference proteome</keyword>
<dbReference type="EMBL" id="CP036426">
    <property type="protein sequence ID" value="QDV39050.1"/>
    <property type="molecule type" value="Genomic_DNA"/>
</dbReference>
<feature type="compositionally biased region" description="Low complexity" evidence="2">
    <location>
        <begin position="131"/>
        <end position="156"/>
    </location>
</feature>
<protein>
    <submittedName>
        <fullName evidence="3">Uncharacterized protein</fullName>
    </submittedName>
</protein>
<proteinExistence type="predicted"/>
<name>A0A518HDY4_9BACT</name>
<feature type="compositionally biased region" description="Acidic residues" evidence="2">
    <location>
        <begin position="103"/>
        <end position="113"/>
    </location>
</feature>
<evidence type="ECO:0000313" key="4">
    <source>
        <dbReference type="Proteomes" id="UP000317835"/>
    </source>
</evidence>
<reference evidence="3 4" key="1">
    <citation type="submission" date="2019-02" db="EMBL/GenBank/DDBJ databases">
        <title>Deep-cultivation of Planctomycetes and their phenomic and genomic characterization uncovers novel biology.</title>
        <authorList>
            <person name="Wiegand S."/>
            <person name="Jogler M."/>
            <person name="Boedeker C."/>
            <person name="Pinto D."/>
            <person name="Vollmers J."/>
            <person name="Rivas-Marin E."/>
            <person name="Kohn T."/>
            <person name="Peeters S.H."/>
            <person name="Heuer A."/>
            <person name="Rast P."/>
            <person name="Oberbeckmann S."/>
            <person name="Bunk B."/>
            <person name="Jeske O."/>
            <person name="Meyerdierks A."/>
            <person name="Storesund J.E."/>
            <person name="Kallscheuer N."/>
            <person name="Luecker S."/>
            <person name="Lage O.M."/>
            <person name="Pohl T."/>
            <person name="Merkel B.J."/>
            <person name="Hornburger P."/>
            <person name="Mueller R.-W."/>
            <person name="Bruemmer F."/>
            <person name="Labrenz M."/>
            <person name="Spormann A.M."/>
            <person name="Op den Camp H."/>
            <person name="Overmann J."/>
            <person name="Amann R."/>
            <person name="Jetten M.S.M."/>
            <person name="Mascher T."/>
            <person name="Medema M.H."/>
            <person name="Devos D.P."/>
            <person name="Kaster A.-K."/>
            <person name="Ovreas L."/>
            <person name="Rohde M."/>
            <person name="Galperin M.Y."/>
            <person name="Jogler C."/>
        </authorList>
    </citation>
    <scope>NUCLEOTIDE SEQUENCE [LARGE SCALE GENOMIC DNA]</scope>
    <source>
        <strain evidence="3 4">ElP</strain>
    </source>
</reference>
<feature type="region of interest" description="Disordered" evidence="2">
    <location>
        <begin position="43"/>
        <end position="166"/>
    </location>
</feature>
<feature type="region of interest" description="Disordered" evidence="2">
    <location>
        <begin position="1806"/>
        <end position="1920"/>
    </location>
</feature>
<feature type="coiled-coil region" evidence="1">
    <location>
        <begin position="953"/>
        <end position="1008"/>
    </location>
</feature>
<evidence type="ECO:0000256" key="2">
    <source>
        <dbReference type="SAM" id="MobiDB-lite"/>
    </source>
</evidence>
<feature type="compositionally biased region" description="Low complexity" evidence="2">
    <location>
        <begin position="1835"/>
        <end position="1847"/>
    </location>
</feature>
<dbReference type="OrthoDB" id="292685at2"/>
<evidence type="ECO:0000313" key="3">
    <source>
        <dbReference type="EMBL" id="QDV39050.1"/>
    </source>
</evidence>
<accession>A0A518HDY4</accession>